<proteinExistence type="predicted"/>
<name>A0A3S3RZF7_9ACAR</name>
<dbReference type="Gene3D" id="2.10.90.10">
    <property type="entry name" value="Cystine-knot cytokines"/>
    <property type="match status" value="1"/>
</dbReference>
<feature type="non-terminal residue" evidence="1">
    <location>
        <position position="1"/>
    </location>
</feature>
<dbReference type="AlphaFoldDB" id="A0A3S3RZF7"/>
<dbReference type="SUPFAM" id="SSF57501">
    <property type="entry name" value="Cystine-knot cytokines"/>
    <property type="match status" value="1"/>
</dbReference>
<sequence length="92" mass="10687">GVSKHGRILELYRDENSTQSFYQTSCREGVKGRKCQFSPPLAYARCVQKYTYTYALVREFGVPEDTPWRLDYIRVRSGCSCERRIPINPSNS</sequence>
<accession>A0A3S3RZF7</accession>
<organism evidence="1 2">
    <name type="scientific">Dinothrombium tinctorium</name>
    <dbReference type="NCBI Taxonomy" id="1965070"/>
    <lineage>
        <taxon>Eukaryota</taxon>
        <taxon>Metazoa</taxon>
        <taxon>Ecdysozoa</taxon>
        <taxon>Arthropoda</taxon>
        <taxon>Chelicerata</taxon>
        <taxon>Arachnida</taxon>
        <taxon>Acari</taxon>
        <taxon>Acariformes</taxon>
        <taxon>Trombidiformes</taxon>
        <taxon>Prostigmata</taxon>
        <taxon>Anystina</taxon>
        <taxon>Parasitengona</taxon>
        <taxon>Trombidioidea</taxon>
        <taxon>Trombidiidae</taxon>
        <taxon>Dinothrombium</taxon>
    </lineage>
</organism>
<evidence type="ECO:0000313" key="2">
    <source>
        <dbReference type="Proteomes" id="UP000285301"/>
    </source>
</evidence>
<dbReference type="InterPro" id="IPR029034">
    <property type="entry name" value="Cystine-knot_cytokine"/>
</dbReference>
<dbReference type="EMBL" id="NCKU01003054">
    <property type="protein sequence ID" value="RWS08271.1"/>
    <property type="molecule type" value="Genomic_DNA"/>
</dbReference>
<gene>
    <name evidence="1" type="ORF">B4U79_13923</name>
</gene>
<protein>
    <recommendedName>
        <fullName evidence="3">Spaetzle domain-containing protein</fullName>
    </recommendedName>
</protein>
<dbReference type="Proteomes" id="UP000285301">
    <property type="component" value="Unassembled WGS sequence"/>
</dbReference>
<comment type="caution">
    <text evidence="1">The sequence shown here is derived from an EMBL/GenBank/DDBJ whole genome shotgun (WGS) entry which is preliminary data.</text>
</comment>
<keyword evidence="2" id="KW-1185">Reference proteome</keyword>
<dbReference type="OrthoDB" id="6381819at2759"/>
<evidence type="ECO:0008006" key="3">
    <source>
        <dbReference type="Google" id="ProtNLM"/>
    </source>
</evidence>
<feature type="non-terminal residue" evidence="1">
    <location>
        <position position="92"/>
    </location>
</feature>
<reference evidence="1 2" key="1">
    <citation type="journal article" date="2018" name="Gigascience">
        <title>Genomes of trombidid mites reveal novel predicted allergens and laterally-transferred genes associated with secondary metabolism.</title>
        <authorList>
            <person name="Dong X."/>
            <person name="Chaisiri K."/>
            <person name="Xia D."/>
            <person name="Armstrong S.D."/>
            <person name="Fang Y."/>
            <person name="Donnelly M.J."/>
            <person name="Kadowaki T."/>
            <person name="McGarry J.W."/>
            <person name="Darby A.C."/>
            <person name="Makepeace B.L."/>
        </authorList>
    </citation>
    <scope>NUCLEOTIDE SEQUENCE [LARGE SCALE GENOMIC DNA]</scope>
    <source>
        <strain evidence="1">UoL-WK</strain>
    </source>
</reference>
<evidence type="ECO:0000313" key="1">
    <source>
        <dbReference type="EMBL" id="RWS08271.1"/>
    </source>
</evidence>